<protein>
    <submittedName>
        <fullName evidence="10">Choline-sulfatase</fullName>
        <ecNumber evidence="10">3.1.6.6</ecNumber>
    </submittedName>
</protein>
<keyword evidence="4 8" id="KW-0732">Signal</keyword>
<keyword evidence="11" id="KW-1185">Reference proteome</keyword>
<dbReference type="EMBL" id="CP036525">
    <property type="protein sequence ID" value="QDT04494.1"/>
    <property type="molecule type" value="Genomic_DNA"/>
</dbReference>
<dbReference type="InterPro" id="IPR000917">
    <property type="entry name" value="Sulfatase_N"/>
</dbReference>
<dbReference type="Gene3D" id="3.40.720.10">
    <property type="entry name" value="Alkaline Phosphatase, subunit A"/>
    <property type="match status" value="1"/>
</dbReference>
<keyword evidence="5 10" id="KW-0378">Hydrolase</keyword>
<comment type="similarity">
    <text evidence="2">Belongs to the sulfatase family.</text>
</comment>
<keyword evidence="6" id="KW-0106">Calcium</keyword>
<dbReference type="EC" id="3.1.6.6" evidence="10"/>
<dbReference type="SUPFAM" id="SSF53649">
    <property type="entry name" value="Alkaline phosphatase-like"/>
    <property type="match status" value="1"/>
</dbReference>
<proteinExistence type="inferred from homology"/>
<feature type="chain" id="PRO_5021915567" evidence="8">
    <location>
        <begin position="36"/>
        <end position="507"/>
    </location>
</feature>
<dbReference type="CDD" id="cd16030">
    <property type="entry name" value="iduronate-2-sulfatase"/>
    <property type="match status" value="1"/>
</dbReference>
<evidence type="ECO:0000259" key="9">
    <source>
        <dbReference type="Pfam" id="PF00884"/>
    </source>
</evidence>
<dbReference type="GO" id="GO:0005737">
    <property type="term" value="C:cytoplasm"/>
    <property type="evidence" value="ECO:0007669"/>
    <property type="project" value="TreeGrafter"/>
</dbReference>
<evidence type="ECO:0000256" key="5">
    <source>
        <dbReference type="ARBA" id="ARBA00022801"/>
    </source>
</evidence>
<comment type="cofactor">
    <cofactor evidence="1">
        <name>Ca(2+)</name>
        <dbReference type="ChEBI" id="CHEBI:29108"/>
    </cofactor>
</comment>
<evidence type="ECO:0000256" key="7">
    <source>
        <dbReference type="SAM" id="MobiDB-lite"/>
    </source>
</evidence>
<feature type="domain" description="Sulfatase N-terminal" evidence="9">
    <location>
        <begin position="39"/>
        <end position="376"/>
    </location>
</feature>
<evidence type="ECO:0000256" key="3">
    <source>
        <dbReference type="ARBA" id="ARBA00022723"/>
    </source>
</evidence>
<feature type="compositionally biased region" description="Polar residues" evidence="7">
    <location>
        <begin position="493"/>
        <end position="507"/>
    </location>
</feature>
<dbReference type="PANTHER" id="PTHR45953:SF1">
    <property type="entry name" value="IDURONATE 2-SULFATASE"/>
    <property type="match status" value="1"/>
</dbReference>
<dbReference type="Proteomes" id="UP000318538">
    <property type="component" value="Chromosome"/>
</dbReference>
<evidence type="ECO:0000313" key="10">
    <source>
        <dbReference type="EMBL" id="QDT04494.1"/>
    </source>
</evidence>
<dbReference type="PANTHER" id="PTHR45953">
    <property type="entry name" value="IDURONATE 2-SULFATASE"/>
    <property type="match status" value="1"/>
</dbReference>
<dbReference type="KEGG" id="rlc:K227x_28860"/>
<dbReference type="InterPro" id="IPR035874">
    <property type="entry name" value="IDS"/>
</dbReference>
<accession>A0A517NBI0</accession>
<evidence type="ECO:0000313" key="11">
    <source>
        <dbReference type="Proteomes" id="UP000318538"/>
    </source>
</evidence>
<evidence type="ECO:0000256" key="1">
    <source>
        <dbReference type="ARBA" id="ARBA00001913"/>
    </source>
</evidence>
<evidence type="ECO:0000256" key="6">
    <source>
        <dbReference type="ARBA" id="ARBA00022837"/>
    </source>
</evidence>
<sequence precursor="true">MLRTAHHHPKNGDKMKIALWIVTVASLFCSAAAQAQQRPNVLFIAIDDMNDWTEFLDGHPQAKTPNMAALARRSVNFTNAHCAAPACSPSRNALLFGVEPFHSGLYPFYDLDKVPEEVLAPFTSLPTLFRSNGYQTFGAGKIHHSSKQRPDEWTDYHQRSVHALHYNAAAGYQQGDSRKMAFCPTTDPVEVHPDYQVASYGIDVLGQQHDKPFFLAVGIVKPHLPFVCPQQFFDLYPEEVAAPRIKTDDLSDVPWAGRAMAKLNDDARYRKDQAWNRVRRAYLACISWVDFNVGRVLDALDESPYADNTIVVLWSDHGYHLGEKRSFRKFSLWEQATRVPLIIHDPRPQSEMSPGDCDAPVSLINLYRTLTDMTGIVPPDYVDGTSMVPLIRDRSASINRPAITTWGRGNYSARDQDWRYIRYFDGSEELYDHDSDGEEWTNLADDPAYVSEIKRLRSFLPRHEAPLVTEGISLWNVVDADQPKLGNAKKTYRSLNKNSPPLESSHP</sequence>
<dbReference type="AlphaFoldDB" id="A0A517NBI0"/>
<feature type="region of interest" description="Disordered" evidence="7">
    <location>
        <begin position="488"/>
        <end position="507"/>
    </location>
</feature>
<dbReference type="GO" id="GO:0046872">
    <property type="term" value="F:metal ion binding"/>
    <property type="evidence" value="ECO:0007669"/>
    <property type="project" value="UniProtKB-KW"/>
</dbReference>
<reference evidence="10 11" key="1">
    <citation type="submission" date="2019-02" db="EMBL/GenBank/DDBJ databases">
        <title>Deep-cultivation of Planctomycetes and their phenomic and genomic characterization uncovers novel biology.</title>
        <authorList>
            <person name="Wiegand S."/>
            <person name="Jogler M."/>
            <person name="Boedeker C."/>
            <person name="Pinto D."/>
            <person name="Vollmers J."/>
            <person name="Rivas-Marin E."/>
            <person name="Kohn T."/>
            <person name="Peeters S.H."/>
            <person name="Heuer A."/>
            <person name="Rast P."/>
            <person name="Oberbeckmann S."/>
            <person name="Bunk B."/>
            <person name="Jeske O."/>
            <person name="Meyerdierks A."/>
            <person name="Storesund J.E."/>
            <person name="Kallscheuer N."/>
            <person name="Luecker S."/>
            <person name="Lage O.M."/>
            <person name="Pohl T."/>
            <person name="Merkel B.J."/>
            <person name="Hornburger P."/>
            <person name="Mueller R.-W."/>
            <person name="Bruemmer F."/>
            <person name="Labrenz M."/>
            <person name="Spormann A.M."/>
            <person name="Op den Camp H."/>
            <person name="Overmann J."/>
            <person name="Amann R."/>
            <person name="Jetten M.S.M."/>
            <person name="Mascher T."/>
            <person name="Medema M.H."/>
            <person name="Devos D.P."/>
            <person name="Kaster A.-K."/>
            <person name="Ovreas L."/>
            <person name="Rohde M."/>
            <person name="Galperin M.Y."/>
            <person name="Jogler C."/>
        </authorList>
    </citation>
    <scope>NUCLEOTIDE SEQUENCE [LARGE SCALE GENOMIC DNA]</scope>
    <source>
        <strain evidence="10 11">K22_7</strain>
    </source>
</reference>
<name>A0A517NBI0_9BACT</name>
<gene>
    <name evidence="10" type="primary">betC_6</name>
    <name evidence="10" type="ORF">K227x_28860</name>
</gene>
<dbReference type="Pfam" id="PF00884">
    <property type="entry name" value="Sulfatase"/>
    <property type="match status" value="1"/>
</dbReference>
<dbReference type="GO" id="GO:0047753">
    <property type="term" value="F:choline-sulfatase activity"/>
    <property type="evidence" value="ECO:0007669"/>
    <property type="project" value="UniProtKB-EC"/>
</dbReference>
<keyword evidence="3" id="KW-0479">Metal-binding</keyword>
<evidence type="ECO:0000256" key="4">
    <source>
        <dbReference type="ARBA" id="ARBA00022729"/>
    </source>
</evidence>
<organism evidence="10 11">
    <name type="scientific">Rubripirellula lacrimiformis</name>
    <dbReference type="NCBI Taxonomy" id="1930273"/>
    <lineage>
        <taxon>Bacteria</taxon>
        <taxon>Pseudomonadati</taxon>
        <taxon>Planctomycetota</taxon>
        <taxon>Planctomycetia</taxon>
        <taxon>Pirellulales</taxon>
        <taxon>Pirellulaceae</taxon>
        <taxon>Rubripirellula</taxon>
    </lineage>
</organism>
<dbReference type="GO" id="GO:0004423">
    <property type="term" value="F:iduronate-2-sulfatase activity"/>
    <property type="evidence" value="ECO:0007669"/>
    <property type="project" value="InterPro"/>
</dbReference>
<dbReference type="InterPro" id="IPR017850">
    <property type="entry name" value="Alkaline_phosphatase_core_sf"/>
</dbReference>
<evidence type="ECO:0000256" key="2">
    <source>
        <dbReference type="ARBA" id="ARBA00008779"/>
    </source>
</evidence>
<feature type="signal peptide" evidence="8">
    <location>
        <begin position="1"/>
        <end position="35"/>
    </location>
</feature>
<evidence type="ECO:0000256" key="8">
    <source>
        <dbReference type="SAM" id="SignalP"/>
    </source>
</evidence>